<dbReference type="GO" id="GO:0043682">
    <property type="term" value="F:P-type divalent copper transporter activity"/>
    <property type="evidence" value="ECO:0007669"/>
    <property type="project" value="UniProtKB-EC"/>
</dbReference>
<evidence type="ECO:0000256" key="5">
    <source>
        <dbReference type="ARBA" id="ARBA00022741"/>
    </source>
</evidence>
<reference evidence="16 17" key="1">
    <citation type="submission" date="2017-03" db="EMBL/GenBank/DDBJ databases">
        <title>Comparative genomics of honeybee gut symbionts reveal geographically distinct and subgroup specific antibiotic resistance.</title>
        <authorList>
            <person name="Ludvigsen J."/>
            <person name="Porcellato D."/>
            <person name="Labee-Lund T.M."/>
            <person name="Amdam G.V."/>
            <person name="Rudi K."/>
        </authorList>
    </citation>
    <scope>NUCLEOTIDE SEQUENCE [LARGE SCALE GENOMIC DNA]</scope>
    <source>
        <strain evidence="14 17">A-7-12</strain>
        <strain evidence="15 16">A-9-12</strain>
    </source>
</reference>
<keyword evidence="8 12" id="KW-1133">Transmembrane helix</keyword>
<feature type="transmembrane region" description="Helical" evidence="12">
    <location>
        <begin position="332"/>
        <end position="354"/>
    </location>
</feature>
<dbReference type="SUPFAM" id="SSF55008">
    <property type="entry name" value="HMA, heavy metal-associated domain"/>
    <property type="match status" value="1"/>
</dbReference>
<dbReference type="Pfam" id="PF00403">
    <property type="entry name" value="HMA"/>
    <property type="match status" value="1"/>
</dbReference>
<dbReference type="FunFam" id="2.70.150.10:FF:000002">
    <property type="entry name" value="Copper-transporting ATPase 1, putative"/>
    <property type="match status" value="1"/>
</dbReference>
<dbReference type="Pfam" id="PF00702">
    <property type="entry name" value="Hydrolase"/>
    <property type="match status" value="1"/>
</dbReference>
<comment type="catalytic activity">
    <reaction evidence="11">
        <text>Cu(2+)(in) + ATP + H2O = Cu(2+)(out) + ADP + phosphate + H(+)</text>
        <dbReference type="Rhea" id="RHEA:10376"/>
        <dbReference type="ChEBI" id="CHEBI:15377"/>
        <dbReference type="ChEBI" id="CHEBI:15378"/>
        <dbReference type="ChEBI" id="CHEBI:29036"/>
        <dbReference type="ChEBI" id="CHEBI:30616"/>
        <dbReference type="ChEBI" id="CHEBI:43474"/>
        <dbReference type="ChEBI" id="CHEBI:456216"/>
        <dbReference type="EC" id="7.2.2.9"/>
    </reaction>
</comment>
<dbReference type="SUPFAM" id="SSF81653">
    <property type="entry name" value="Calcium ATPase, transduction domain A"/>
    <property type="match status" value="1"/>
</dbReference>
<dbReference type="NCBIfam" id="TIGR01525">
    <property type="entry name" value="ATPase-IB_hvy"/>
    <property type="match status" value="1"/>
</dbReference>
<dbReference type="NCBIfam" id="TIGR01494">
    <property type="entry name" value="ATPase_P-type"/>
    <property type="match status" value="1"/>
</dbReference>
<dbReference type="InterPro" id="IPR008250">
    <property type="entry name" value="ATPase_P-typ_transduc_dom_A_sf"/>
</dbReference>
<keyword evidence="6 12" id="KW-0067">ATP-binding</keyword>
<dbReference type="InterPro" id="IPR023214">
    <property type="entry name" value="HAD_sf"/>
</dbReference>
<dbReference type="InterPro" id="IPR059000">
    <property type="entry name" value="ATPase_P-type_domA"/>
</dbReference>
<evidence type="ECO:0000256" key="2">
    <source>
        <dbReference type="ARBA" id="ARBA00006024"/>
    </source>
</evidence>
<dbReference type="FunFam" id="3.30.70.100:FF:000005">
    <property type="entry name" value="Copper-exporting P-type ATPase A"/>
    <property type="match status" value="1"/>
</dbReference>
<comment type="caution">
    <text evidence="14">The sequence shown here is derived from an EMBL/GenBank/DDBJ whole genome shotgun (WGS) entry which is preliminary data.</text>
</comment>
<feature type="domain" description="HMA" evidence="13">
    <location>
        <begin position="7"/>
        <end position="72"/>
    </location>
</feature>
<dbReference type="InterPro" id="IPR023298">
    <property type="entry name" value="ATPase_P-typ_TM_dom_sf"/>
</dbReference>
<keyword evidence="16" id="KW-1185">Reference proteome</keyword>
<dbReference type="PROSITE" id="PS00154">
    <property type="entry name" value="ATPASE_E1_E2"/>
    <property type="match status" value="1"/>
</dbReference>
<evidence type="ECO:0000313" key="16">
    <source>
        <dbReference type="Proteomes" id="UP000194800"/>
    </source>
</evidence>
<dbReference type="PRINTS" id="PR00119">
    <property type="entry name" value="CATATPASE"/>
</dbReference>
<dbReference type="SUPFAM" id="SSF81665">
    <property type="entry name" value="Calcium ATPase, transmembrane domain M"/>
    <property type="match status" value="1"/>
</dbReference>
<dbReference type="GO" id="GO:0005507">
    <property type="term" value="F:copper ion binding"/>
    <property type="evidence" value="ECO:0007669"/>
    <property type="project" value="TreeGrafter"/>
</dbReference>
<dbReference type="GO" id="GO:0016887">
    <property type="term" value="F:ATP hydrolysis activity"/>
    <property type="evidence" value="ECO:0007669"/>
    <property type="project" value="InterPro"/>
</dbReference>
<feature type="transmembrane region" description="Helical" evidence="12">
    <location>
        <begin position="684"/>
        <end position="703"/>
    </location>
</feature>
<dbReference type="GO" id="GO:0055070">
    <property type="term" value="P:copper ion homeostasis"/>
    <property type="evidence" value="ECO:0007669"/>
    <property type="project" value="TreeGrafter"/>
</dbReference>
<evidence type="ECO:0000256" key="1">
    <source>
        <dbReference type="ARBA" id="ARBA00004127"/>
    </source>
</evidence>
<keyword evidence="9 12" id="KW-0472">Membrane</keyword>
<comment type="subcellular location">
    <subcellularLocation>
        <location evidence="12">Cell membrane</location>
    </subcellularLocation>
    <subcellularLocation>
        <location evidence="1">Endomembrane system</location>
        <topology evidence="1">Multi-pass membrane protein</topology>
    </subcellularLocation>
</comment>
<dbReference type="SFLD" id="SFLDF00027">
    <property type="entry name" value="p-type_atpase"/>
    <property type="match status" value="1"/>
</dbReference>
<dbReference type="InterPro" id="IPR027256">
    <property type="entry name" value="P-typ_ATPase_IB"/>
</dbReference>
<dbReference type="InterPro" id="IPR017969">
    <property type="entry name" value="Heavy-metal-associated_CS"/>
</dbReference>
<sequence>MHQMKTVEYNFFVEDMSCASCVSRVEKALKKIDGVIDVSVNLATEKATVNANANVELETLMSAVDKAGYHAVKINDQQTHIKGAEKQASLWPIIISVLLAIPFVLPMLLEPFGINLMMPAWLQLIMASIVQFGLGAKFYRSGFNAIKALSGNMDLLVAIGTSAAYGLSLYQWIIGNNDHLYFESSVVIITLILIGKWLESRAKHQTTQAIEALSALRPDVALVRRGDQEISLPINQVVVGDVVIVKPGERIPVDGIVIEGASSSDESMLTGESFPVNKTVNDIVTGGTINGEGLLMVKTTAIQADSTLSKIINMVESAQAKKAPIQRIVDRISAIFVPVILLIALITLLAWGVISQDWQQALLHAVAVLVIACPCALGLATPTAIMVGTGVAARHGILIKDAEALETLHNVNTVAFDKTGTLTIGKPELVEMDVIGTQTPEQILAIAASLQSGSEHPLAKAILKKAKQYSYAQNITSVTGSGVMATIDNTEYYLGSLRWMKSLNAHFVDMDDKINELTNKGYTISFLAKQQLEANVVILALFGFSDVIKEEAKTAITALHQLNVKTVMLTGDNQQAANYVGQQLNLDKVIAEVLPQDKANYIYQLQKESQNNNNSDSNHKVAMVGDGINDAPALAAADIGIAMGTGTDVAMHAASITLMRGNLFLIADAIDISRRTYNKIKQNLFWAFFYNLIGIPLAALGFLNPMIAGAAMALSSVSVVTNALLLKRWKARSESK</sequence>
<keyword evidence="7" id="KW-1278">Translocase</keyword>
<protein>
    <recommendedName>
        <fullName evidence="10">P-type Cu(2+) transporter</fullName>
        <ecNumber evidence="10">7.2.2.9</ecNumber>
    </recommendedName>
</protein>
<evidence type="ECO:0000256" key="7">
    <source>
        <dbReference type="ARBA" id="ARBA00022967"/>
    </source>
</evidence>
<dbReference type="Gene3D" id="3.30.70.100">
    <property type="match status" value="1"/>
</dbReference>
<keyword evidence="4 12" id="KW-0479">Metal-binding</keyword>
<dbReference type="InterPro" id="IPR036163">
    <property type="entry name" value="HMA_dom_sf"/>
</dbReference>
<feature type="transmembrane region" description="Helical" evidence="12">
    <location>
        <begin position="90"/>
        <end position="109"/>
    </location>
</feature>
<feature type="transmembrane region" description="Helical" evidence="12">
    <location>
        <begin position="709"/>
        <end position="726"/>
    </location>
</feature>
<keyword evidence="3 12" id="KW-0812">Transmembrane</keyword>
<organism evidence="14 17">
    <name type="scientific">Gilliamella apicola</name>
    <dbReference type="NCBI Taxonomy" id="1196095"/>
    <lineage>
        <taxon>Bacteria</taxon>
        <taxon>Pseudomonadati</taxon>
        <taxon>Pseudomonadota</taxon>
        <taxon>Gammaproteobacteria</taxon>
        <taxon>Orbales</taxon>
        <taxon>Orbaceae</taxon>
        <taxon>Gilliamella</taxon>
    </lineage>
</organism>
<dbReference type="InterPro" id="IPR036412">
    <property type="entry name" value="HAD-like_sf"/>
</dbReference>
<keyword evidence="5 12" id="KW-0547">Nucleotide-binding</keyword>
<dbReference type="PANTHER" id="PTHR43520">
    <property type="entry name" value="ATP7, ISOFORM B"/>
    <property type="match status" value="1"/>
</dbReference>
<evidence type="ECO:0000256" key="8">
    <source>
        <dbReference type="ARBA" id="ARBA00022989"/>
    </source>
</evidence>
<dbReference type="NCBIfam" id="TIGR01511">
    <property type="entry name" value="ATPase-IB1_Cu"/>
    <property type="match status" value="1"/>
</dbReference>
<dbReference type="PRINTS" id="PR00941">
    <property type="entry name" value="CDATPASE"/>
</dbReference>
<dbReference type="SFLD" id="SFLDS00003">
    <property type="entry name" value="Haloacid_Dehalogenase"/>
    <property type="match status" value="1"/>
</dbReference>
<evidence type="ECO:0000256" key="3">
    <source>
        <dbReference type="ARBA" id="ARBA00022692"/>
    </source>
</evidence>
<dbReference type="GO" id="GO:0012505">
    <property type="term" value="C:endomembrane system"/>
    <property type="evidence" value="ECO:0007669"/>
    <property type="project" value="UniProtKB-SubCell"/>
</dbReference>
<evidence type="ECO:0000313" key="17">
    <source>
        <dbReference type="Proteomes" id="UP000194977"/>
    </source>
</evidence>
<dbReference type="GO" id="GO:0005524">
    <property type="term" value="F:ATP binding"/>
    <property type="evidence" value="ECO:0007669"/>
    <property type="project" value="UniProtKB-UniRule"/>
</dbReference>
<evidence type="ECO:0000256" key="11">
    <source>
        <dbReference type="ARBA" id="ARBA00047424"/>
    </source>
</evidence>
<evidence type="ECO:0000256" key="4">
    <source>
        <dbReference type="ARBA" id="ARBA00022723"/>
    </source>
</evidence>
<dbReference type="Gene3D" id="3.40.1110.10">
    <property type="entry name" value="Calcium-transporting ATPase, cytoplasmic domain N"/>
    <property type="match status" value="1"/>
</dbReference>
<name>A0A242NJ23_9GAMM</name>
<comment type="similarity">
    <text evidence="2 12">Belongs to the cation transport ATPase (P-type) (TC 3.A.3) family. Type IB subfamily.</text>
</comment>
<dbReference type="InterPro" id="IPR018303">
    <property type="entry name" value="ATPase_P-typ_P_site"/>
</dbReference>
<gene>
    <name evidence="15" type="ORF">B6C91_05775</name>
    <name evidence="14" type="ORF">B6D08_07065</name>
</gene>
<evidence type="ECO:0000256" key="10">
    <source>
        <dbReference type="ARBA" id="ARBA00038904"/>
    </source>
</evidence>
<dbReference type="GO" id="GO:0005886">
    <property type="term" value="C:plasma membrane"/>
    <property type="evidence" value="ECO:0007669"/>
    <property type="project" value="UniProtKB-SubCell"/>
</dbReference>
<dbReference type="EMBL" id="NARP01000015">
    <property type="protein sequence ID" value="OTP99632.1"/>
    <property type="molecule type" value="Genomic_DNA"/>
</dbReference>
<evidence type="ECO:0000259" key="13">
    <source>
        <dbReference type="PROSITE" id="PS50846"/>
    </source>
</evidence>
<dbReference type="AlphaFoldDB" id="A0A242NJ23"/>
<dbReference type="InterPro" id="IPR006121">
    <property type="entry name" value="HMA_dom"/>
</dbReference>
<feature type="transmembrane region" description="Helical" evidence="12">
    <location>
        <begin position="360"/>
        <end position="380"/>
    </location>
</feature>
<accession>A0A242NJ23</accession>
<dbReference type="Proteomes" id="UP000194977">
    <property type="component" value="Unassembled WGS sequence"/>
</dbReference>
<dbReference type="SUPFAM" id="SSF56784">
    <property type="entry name" value="HAD-like"/>
    <property type="match status" value="1"/>
</dbReference>
<dbReference type="Gene3D" id="3.40.50.1000">
    <property type="entry name" value="HAD superfamily/HAD-like"/>
    <property type="match status" value="1"/>
</dbReference>
<evidence type="ECO:0000256" key="6">
    <source>
        <dbReference type="ARBA" id="ARBA00022840"/>
    </source>
</evidence>
<keyword evidence="12" id="KW-1003">Cell membrane</keyword>
<evidence type="ECO:0000313" key="14">
    <source>
        <dbReference type="EMBL" id="OTP99632.1"/>
    </source>
</evidence>
<dbReference type="Proteomes" id="UP000194800">
    <property type="component" value="Unassembled WGS sequence"/>
</dbReference>
<dbReference type="EMBL" id="NART01000018">
    <property type="protein sequence ID" value="OTQ10458.1"/>
    <property type="molecule type" value="Genomic_DNA"/>
</dbReference>
<evidence type="ECO:0000313" key="15">
    <source>
        <dbReference type="EMBL" id="OTQ10458.1"/>
    </source>
</evidence>
<dbReference type="EC" id="7.2.2.9" evidence="10"/>
<evidence type="ECO:0000256" key="9">
    <source>
        <dbReference type="ARBA" id="ARBA00023136"/>
    </source>
</evidence>
<proteinExistence type="inferred from homology"/>
<evidence type="ECO:0000256" key="12">
    <source>
        <dbReference type="RuleBase" id="RU362081"/>
    </source>
</evidence>
<dbReference type="CDD" id="cd02094">
    <property type="entry name" value="P-type_ATPase_Cu-like"/>
    <property type="match status" value="1"/>
</dbReference>
<dbReference type="Gene3D" id="2.70.150.10">
    <property type="entry name" value="Calcium-transporting ATPase, cytoplasmic transduction domain A"/>
    <property type="match status" value="1"/>
</dbReference>
<feature type="transmembrane region" description="Helical" evidence="12">
    <location>
        <begin position="121"/>
        <end position="139"/>
    </location>
</feature>
<feature type="transmembrane region" description="Helical" evidence="12">
    <location>
        <begin position="151"/>
        <end position="174"/>
    </location>
</feature>
<dbReference type="PROSITE" id="PS50846">
    <property type="entry name" value="HMA_2"/>
    <property type="match status" value="1"/>
</dbReference>
<dbReference type="Pfam" id="PF00122">
    <property type="entry name" value="E1-E2_ATPase"/>
    <property type="match status" value="1"/>
</dbReference>
<dbReference type="PROSITE" id="PS01047">
    <property type="entry name" value="HMA_1"/>
    <property type="match status" value="1"/>
</dbReference>
<dbReference type="CDD" id="cd00371">
    <property type="entry name" value="HMA"/>
    <property type="match status" value="1"/>
</dbReference>
<dbReference type="InterPro" id="IPR023299">
    <property type="entry name" value="ATPase_P-typ_cyto_dom_N"/>
</dbReference>
<dbReference type="InterPro" id="IPR044492">
    <property type="entry name" value="P_typ_ATPase_HD_dom"/>
</dbReference>
<dbReference type="PANTHER" id="PTHR43520:SF8">
    <property type="entry name" value="P-TYPE CU(+) TRANSPORTER"/>
    <property type="match status" value="1"/>
</dbReference>
<dbReference type="InterPro" id="IPR001757">
    <property type="entry name" value="P_typ_ATPase"/>
</dbReference>
<feature type="transmembrane region" description="Helical" evidence="12">
    <location>
        <begin position="180"/>
        <end position="198"/>
    </location>
</feature>
<dbReference type="SFLD" id="SFLDG00002">
    <property type="entry name" value="C1.7:_P-type_atpase_like"/>
    <property type="match status" value="1"/>
</dbReference>